<dbReference type="PANTHER" id="PTHR31058:SF2">
    <property type="entry name" value="ZINC FINGER C4H2 DOMAIN-CONTAINING PROTEIN"/>
    <property type="match status" value="1"/>
</dbReference>
<feature type="coiled-coil region" evidence="1">
    <location>
        <begin position="33"/>
        <end position="99"/>
    </location>
</feature>
<keyword evidence="1" id="KW-0175">Coiled coil</keyword>
<dbReference type="GO" id="GO:0005634">
    <property type="term" value="C:nucleus"/>
    <property type="evidence" value="ECO:0007669"/>
    <property type="project" value="TreeGrafter"/>
</dbReference>
<accession>A0A9P6X7Q8</accession>
<gene>
    <name evidence="2" type="ORF">G6F64_007087</name>
</gene>
<keyword evidence="3" id="KW-1185">Reference proteome</keyword>
<dbReference type="Pfam" id="PF10146">
    <property type="entry name" value="zf-C4H2"/>
    <property type="match status" value="1"/>
</dbReference>
<dbReference type="OrthoDB" id="20865at2759"/>
<reference evidence="2" key="1">
    <citation type="journal article" date="2020" name="Microb. Genom.">
        <title>Genetic diversity of clinical and environmental Mucorales isolates obtained from an investigation of mucormycosis cases among solid organ transplant recipients.</title>
        <authorList>
            <person name="Nguyen M.H."/>
            <person name="Kaul D."/>
            <person name="Muto C."/>
            <person name="Cheng S.J."/>
            <person name="Richter R.A."/>
            <person name="Bruno V.M."/>
            <person name="Liu G."/>
            <person name="Beyhan S."/>
            <person name="Sundermann A.J."/>
            <person name="Mounaud S."/>
            <person name="Pasculle A.W."/>
            <person name="Nierman W.C."/>
            <person name="Driscoll E."/>
            <person name="Cumbie R."/>
            <person name="Clancy C.J."/>
            <person name="Dupont C.L."/>
        </authorList>
    </citation>
    <scope>NUCLEOTIDE SEQUENCE</scope>
    <source>
        <strain evidence="2">GL11</strain>
    </source>
</reference>
<dbReference type="EMBL" id="JAANQT010001009">
    <property type="protein sequence ID" value="KAG1307085.1"/>
    <property type="molecule type" value="Genomic_DNA"/>
</dbReference>
<organism evidence="2 3">
    <name type="scientific">Rhizopus oryzae</name>
    <name type="common">Mucormycosis agent</name>
    <name type="synonym">Rhizopus arrhizus var. delemar</name>
    <dbReference type="NCBI Taxonomy" id="64495"/>
    <lineage>
        <taxon>Eukaryota</taxon>
        <taxon>Fungi</taxon>
        <taxon>Fungi incertae sedis</taxon>
        <taxon>Mucoromycota</taxon>
        <taxon>Mucoromycotina</taxon>
        <taxon>Mucoromycetes</taxon>
        <taxon>Mucorales</taxon>
        <taxon>Mucorineae</taxon>
        <taxon>Rhizopodaceae</taxon>
        <taxon>Rhizopus</taxon>
    </lineage>
</organism>
<protein>
    <submittedName>
        <fullName evidence="2">Uncharacterized protein</fullName>
    </submittedName>
</protein>
<dbReference type="AlphaFoldDB" id="A0A9P6X7Q8"/>
<name>A0A9P6X7Q8_RHIOR</name>
<sequence>MNSNLINTQLQSLERLKQKTQTLIDVKSTLVTKNEILDQKKALLEQVNSERQRLNKEKKLLLDMLQSIQRDLDSMVEAEKALAKEYEDLERNVNKYRIEQYEPLQDEVNEIRVKSGMMKLPHIQQELEAKMAKVLEDRRMKWQEGSSSSNSRSKR</sequence>
<dbReference type="PANTHER" id="PTHR31058">
    <property type="entry name" value="ZINC FINGER C4H2 DOMAIN-CONTAINING PROTEIN"/>
    <property type="match status" value="1"/>
</dbReference>
<proteinExistence type="predicted"/>
<evidence type="ECO:0000313" key="2">
    <source>
        <dbReference type="EMBL" id="KAG1307085.1"/>
    </source>
</evidence>
<evidence type="ECO:0000256" key="1">
    <source>
        <dbReference type="SAM" id="Coils"/>
    </source>
</evidence>
<comment type="caution">
    <text evidence="2">The sequence shown here is derived from an EMBL/GenBank/DDBJ whole genome shotgun (WGS) entry which is preliminary data.</text>
</comment>
<evidence type="ECO:0000313" key="3">
    <source>
        <dbReference type="Proteomes" id="UP000716291"/>
    </source>
</evidence>
<dbReference type="Proteomes" id="UP000716291">
    <property type="component" value="Unassembled WGS sequence"/>
</dbReference>
<dbReference type="InterPro" id="IPR018482">
    <property type="entry name" value="Znf-C4H2"/>
</dbReference>